<reference evidence="2" key="1">
    <citation type="journal article" date="2005" name="Nature">
        <title>The map-based sequence of the rice genome.</title>
        <authorList>
            <consortium name="International rice genome sequencing project (IRGSP)"/>
            <person name="Matsumoto T."/>
            <person name="Wu J."/>
            <person name="Kanamori H."/>
            <person name="Katayose Y."/>
            <person name="Fujisawa M."/>
            <person name="Namiki N."/>
            <person name="Mizuno H."/>
            <person name="Yamamoto K."/>
            <person name="Antonio B.A."/>
            <person name="Baba T."/>
            <person name="Sakata K."/>
            <person name="Nagamura Y."/>
            <person name="Aoki H."/>
            <person name="Arikawa K."/>
            <person name="Arita K."/>
            <person name="Bito T."/>
            <person name="Chiden Y."/>
            <person name="Fujitsuka N."/>
            <person name="Fukunaka R."/>
            <person name="Hamada M."/>
            <person name="Harada C."/>
            <person name="Hayashi A."/>
            <person name="Hijishita S."/>
            <person name="Honda M."/>
            <person name="Hosokawa S."/>
            <person name="Ichikawa Y."/>
            <person name="Idonuma A."/>
            <person name="Iijima M."/>
            <person name="Ikeda M."/>
            <person name="Ikeno M."/>
            <person name="Ito K."/>
            <person name="Ito S."/>
            <person name="Ito T."/>
            <person name="Ito Y."/>
            <person name="Ito Y."/>
            <person name="Iwabuchi A."/>
            <person name="Kamiya K."/>
            <person name="Karasawa W."/>
            <person name="Kurita K."/>
            <person name="Katagiri S."/>
            <person name="Kikuta A."/>
            <person name="Kobayashi H."/>
            <person name="Kobayashi N."/>
            <person name="Machita K."/>
            <person name="Maehara T."/>
            <person name="Masukawa M."/>
            <person name="Mizubayashi T."/>
            <person name="Mukai Y."/>
            <person name="Nagasaki H."/>
            <person name="Nagata Y."/>
            <person name="Naito S."/>
            <person name="Nakashima M."/>
            <person name="Nakama Y."/>
            <person name="Nakamichi Y."/>
            <person name="Nakamura M."/>
            <person name="Meguro A."/>
            <person name="Negishi M."/>
            <person name="Ohta I."/>
            <person name="Ohta T."/>
            <person name="Okamoto M."/>
            <person name="Ono N."/>
            <person name="Saji S."/>
            <person name="Sakaguchi M."/>
            <person name="Sakai K."/>
            <person name="Shibata M."/>
            <person name="Shimokawa T."/>
            <person name="Song J."/>
            <person name="Takazaki Y."/>
            <person name="Terasawa K."/>
            <person name="Tsugane M."/>
            <person name="Tsuji K."/>
            <person name="Ueda S."/>
            <person name="Waki K."/>
            <person name="Yamagata H."/>
            <person name="Yamamoto M."/>
            <person name="Yamamoto S."/>
            <person name="Yamane H."/>
            <person name="Yoshiki S."/>
            <person name="Yoshihara R."/>
            <person name="Yukawa K."/>
            <person name="Zhong H."/>
            <person name="Yano M."/>
            <person name="Yuan Q."/>
            <person name="Ouyang S."/>
            <person name="Liu J."/>
            <person name="Jones K.M."/>
            <person name="Gansberger K."/>
            <person name="Moffat K."/>
            <person name="Hill J."/>
            <person name="Bera J."/>
            <person name="Fadrosh D."/>
            <person name="Jin S."/>
            <person name="Johri S."/>
            <person name="Kim M."/>
            <person name="Overton L."/>
            <person name="Reardon M."/>
            <person name="Tsitrin T."/>
            <person name="Vuong H."/>
            <person name="Weaver B."/>
            <person name="Ciecko A."/>
            <person name="Tallon L."/>
            <person name="Jackson J."/>
            <person name="Pai G."/>
            <person name="Aken S.V."/>
            <person name="Utterback T."/>
            <person name="Reidmuller S."/>
            <person name="Feldblyum T."/>
            <person name="Hsiao J."/>
            <person name="Zismann V."/>
            <person name="Iobst S."/>
            <person name="de Vazeille A.R."/>
            <person name="Buell C.R."/>
            <person name="Ying K."/>
            <person name="Li Y."/>
            <person name="Lu T."/>
            <person name="Huang Y."/>
            <person name="Zhao Q."/>
            <person name="Feng Q."/>
            <person name="Zhang L."/>
            <person name="Zhu J."/>
            <person name="Weng Q."/>
            <person name="Mu J."/>
            <person name="Lu Y."/>
            <person name="Fan D."/>
            <person name="Liu Y."/>
            <person name="Guan J."/>
            <person name="Zhang Y."/>
            <person name="Yu S."/>
            <person name="Liu X."/>
            <person name="Zhang Y."/>
            <person name="Hong G."/>
            <person name="Han B."/>
            <person name="Choisne N."/>
            <person name="Demange N."/>
            <person name="Orjeda G."/>
            <person name="Samain S."/>
            <person name="Cattolico L."/>
            <person name="Pelletier E."/>
            <person name="Couloux A."/>
            <person name="Segurens B."/>
            <person name="Wincker P."/>
            <person name="D'Hont A."/>
            <person name="Scarpelli C."/>
            <person name="Weissenbach J."/>
            <person name="Salanoubat M."/>
            <person name="Quetier F."/>
            <person name="Yu Y."/>
            <person name="Kim H.R."/>
            <person name="Rambo T."/>
            <person name="Currie J."/>
            <person name="Collura K."/>
            <person name="Luo M."/>
            <person name="Yang T."/>
            <person name="Ammiraju J.S.S."/>
            <person name="Engler F."/>
            <person name="Soderlund C."/>
            <person name="Wing R.A."/>
            <person name="Palmer L.E."/>
            <person name="de la Bastide M."/>
            <person name="Spiegel L."/>
            <person name="Nascimento L."/>
            <person name="Zutavern T."/>
            <person name="O'Shaughnessy A."/>
            <person name="Dike S."/>
            <person name="Dedhia N."/>
            <person name="Preston R."/>
            <person name="Balija V."/>
            <person name="McCombie W.R."/>
            <person name="Chow T."/>
            <person name="Chen H."/>
            <person name="Chung M."/>
            <person name="Chen C."/>
            <person name="Shaw J."/>
            <person name="Wu H."/>
            <person name="Hsiao K."/>
            <person name="Chao Y."/>
            <person name="Chu M."/>
            <person name="Cheng C."/>
            <person name="Hour A."/>
            <person name="Lee P."/>
            <person name="Lin S."/>
            <person name="Lin Y."/>
            <person name="Liou J."/>
            <person name="Liu S."/>
            <person name="Hsing Y."/>
            <person name="Raghuvanshi S."/>
            <person name="Mohanty A."/>
            <person name="Bharti A.K."/>
            <person name="Gaur A."/>
            <person name="Gupta V."/>
            <person name="Kumar D."/>
            <person name="Ravi V."/>
            <person name="Vij S."/>
            <person name="Kapur A."/>
            <person name="Khurana P."/>
            <person name="Khurana P."/>
            <person name="Khurana J.P."/>
            <person name="Tyagi A.K."/>
            <person name="Gaikwad K."/>
            <person name="Singh A."/>
            <person name="Dalal V."/>
            <person name="Srivastava S."/>
            <person name="Dixit A."/>
            <person name="Pal A.K."/>
            <person name="Ghazi I.A."/>
            <person name="Yadav M."/>
            <person name="Pandit A."/>
            <person name="Bhargava A."/>
            <person name="Sureshbabu K."/>
            <person name="Batra K."/>
            <person name="Sharma T.R."/>
            <person name="Mohapatra T."/>
            <person name="Singh N.K."/>
            <person name="Messing J."/>
            <person name="Nelson A.B."/>
            <person name="Fuks G."/>
            <person name="Kavchok S."/>
            <person name="Keizer G."/>
            <person name="Linton E."/>
            <person name="Llaca V."/>
            <person name="Song R."/>
            <person name="Tanyolac B."/>
            <person name="Young S."/>
            <person name="Ho-Il K."/>
            <person name="Hahn J.H."/>
            <person name="Sangsakoo G."/>
            <person name="Vanavichit A."/>
            <person name="de Mattos Luiz.A.T."/>
            <person name="Zimmer P.D."/>
            <person name="Malone G."/>
            <person name="Dellagostin O."/>
            <person name="de Oliveira A.C."/>
            <person name="Bevan M."/>
            <person name="Bancroft I."/>
            <person name="Minx P."/>
            <person name="Cordum H."/>
            <person name="Wilson R."/>
            <person name="Cheng Z."/>
            <person name="Jin W."/>
            <person name="Jiang J."/>
            <person name="Leong S.A."/>
            <person name="Iwama H."/>
            <person name="Gojobori T."/>
            <person name="Itoh T."/>
            <person name="Niimura Y."/>
            <person name="Fujii Y."/>
            <person name="Habara T."/>
            <person name="Sakai H."/>
            <person name="Sato Y."/>
            <person name="Wilson G."/>
            <person name="Kumar K."/>
            <person name="McCouch S."/>
            <person name="Juretic N."/>
            <person name="Hoen D."/>
            <person name="Wright S."/>
            <person name="Bruskiewich R."/>
            <person name="Bureau T."/>
            <person name="Miyao A."/>
            <person name="Hirochika H."/>
            <person name="Nishikawa T."/>
            <person name="Kadowaki K."/>
            <person name="Sugiura M."/>
            <person name="Burr B."/>
            <person name="Sasaki T."/>
        </authorList>
    </citation>
    <scope>NUCLEOTIDE SEQUENCE [LARGE SCALE GENOMIC DNA]</scope>
    <source>
        <strain evidence="2">cv. Nipponbare</strain>
    </source>
</reference>
<evidence type="ECO:0000313" key="2">
    <source>
        <dbReference type="Proteomes" id="UP000059680"/>
    </source>
</evidence>
<proteinExistence type="predicted"/>
<evidence type="ECO:0000313" key="1">
    <source>
        <dbReference type="EMBL" id="BAT16575.1"/>
    </source>
</evidence>
<dbReference type="AlphaFoldDB" id="A0A0P0Y8N7"/>
<organism evidence="1 2">
    <name type="scientific">Oryza sativa subsp. japonica</name>
    <name type="common">Rice</name>
    <dbReference type="NCBI Taxonomy" id="39947"/>
    <lineage>
        <taxon>Eukaryota</taxon>
        <taxon>Viridiplantae</taxon>
        <taxon>Streptophyta</taxon>
        <taxon>Embryophyta</taxon>
        <taxon>Tracheophyta</taxon>
        <taxon>Spermatophyta</taxon>
        <taxon>Magnoliopsida</taxon>
        <taxon>Liliopsida</taxon>
        <taxon>Poales</taxon>
        <taxon>Poaceae</taxon>
        <taxon>BOP clade</taxon>
        <taxon>Oryzoideae</taxon>
        <taxon>Oryzeae</taxon>
        <taxon>Oryzinae</taxon>
        <taxon>Oryza</taxon>
        <taxon>Oryza sativa</taxon>
    </lineage>
</organism>
<reference evidence="1 2" key="3">
    <citation type="journal article" date="2013" name="Rice">
        <title>Improvement of the Oryza sativa Nipponbare reference genome using next generation sequence and optical map data.</title>
        <authorList>
            <person name="Kawahara Y."/>
            <person name="de la Bastide M."/>
            <person name="Hamilton J.P."/>
            <person name="Kanamori H."/>
            <person name="McCombie W.R."/>
            <person name="Ouyang S."/>
            <person name="Schwartz D.C."/>
            <person name="Tanaka T."/>
            <person name="Wu J."/>
            <person name="Zhou S."/>
            <person name="Childs K.L."/>
            <person name="Davidson R.M."/>
            <person name="Lin H."/>
            <person name="Quesada-Ocampo L."/>
            <person name="Vaillancourt B."/>
            <person name="Sakai H."/>
            <person name="Lee S.S."/>
            <person name="Kim J."/>
            <person name="Numa H."/>
            <person name="Itoh T."/>
            <person name="Buell C.R."/>
            <person name="Matsumoto T."/>
        </authorList>
    </citation>
    <scope>NUCLEOTIDE SEQUENCE [LARGE SCALE GENOMIC DNA]</scope>
    <source>
        <strain evidence="2">cv. Nipponbare</strain>
    </source>
</reference>
<accession>A0A0P0Y8N7</accession>
<sequence>MDIDLKQLEVITGEEIDTPDLDECFIPSGRKKKSRKLEEVVIPKRHSKRIIRDAVSISMKAQKRTQAKNDISDKNKFAIFNFVDNSILANIAVDSGVMLGQNDSKILDNIETLKAKELAQSLICLAKERLTK</sequence>
<protein>
    <submittedName>
        <fullName evidence="1">Os12g0258000 protein</fullName>
    </submittedName>
</protein>
<dbReference type="EMBL" id="AP014968">
    <property type="protein sequence ID" value="BAT16575.1"/>
    <property type="molecule type" value="Genomic_DNA"/>
</dbReference>
<reference evidence="1 2" key="2">
    <citation type="journal article" date="2013" name="Plant Cell Physiol.">
        <title>Rice Annotation Project Database (RAP-DB): an integrative and interactive database for rice genomics.</title>
        <authorList>
            <person name="Sakai H."/>
            <person name="Lee S.S."/>
            <person name="Tanaka T."/>
            <person name="Numa H."/>
            <person name="Kim J."/>
            <person name="Kawahara Y."/>
            <person name="Wakimoto H."/>
            <person name="Yang C.C."/>
            <person name="Iwamoto M."/>
            <person name="Abe T."/>
            <person name="Yamada Y."/>
            <person name="Muto A."/>
            <person name="Inokuchi H."/>
            <person name="Ikemura T."/>
            <person name="Matsumoto T."/>
            <person name="Sasaki T."/>
            <person name="Itoh T."/>
        </authorList>
    </citation>
    <scope>NUCLEOTIDE SEQUENCE [LARGE SCALE GENOMIC DNA]</scope>
    <source>
        <strain evidence="2">cv. Nipponbare</strain>
    </source>
</reference>
<dbReference type="PaxDb" id="39947-A0A0P0Y8N7"/>
<dbReference type="Proteomes" id="UP000059680">
    <property type="component" value="Chromosome 12"/>
</dbReference>
<dbReference type="FunCoup" id="A0A0P0Y8N7">
    <property type="interactions" value="2"/>
</dbReference>
<dbReference type="InParanoid" id="A0A0P0Y8N7"/>
<keyword evidence="2" id="KW-1185">Reference proteome</keyword>
<gene>
    <name evidence="1" type="ordered locus">Os12g0258000</name>
    <name evidence="1" type="ORF">OSNPB_120258000</name>
</gene>
<name>A0A0P0Y8N7_ORYSJ</name>